<name>T1C815_9ZZZZ</name>
<evidence type="ECO:0000256" key="1">
    <source>
        <dbReference type="SAM" id="MobiDB-lite"/>
    </source>
</evidence>
<reference evidence="2" key="2">
    <citation type="journal article" date="2014" name="ISME J.">
        <title>Microbial stratification in low pH oxic and suboxic macroscopic growths along an acid mine drainage.</title>
        <authorList>
            <person name="Mendez-Garcia C."/>
            <person name="Mesa V."/>
            <person name="Sprenger R.R."/>
            <person name="Richter M."/>
            <person name="Diez M.S."/>
            <person name="Solano J."/>
            <person name="Bargiela R."/>
            <person name="Golyshina O.V."/>
            <person name="Manteca A."/>
            <person name="Ramos J.L."/>
            <person name="Gallego J.R."/>
            <person name="Llorente I."/>
            <person name="Martins Dos Santos V.A."/>
            <person name="Jensen O.N."/>
            <person name="Pelaez A.I."/>
            <person name="Sanchez J."/>
            <person name="Ferrer M."/>
        </authorList>
    </citation>
    <scope>NUCLEOTIDE SEQUENCE</scope>
</reference>
<reference evidence="2" key="1">
    <citation type="submission" date="2013-08" db="EMBL/GenBank/DDBJ databases">
        <authorList>
            <person name="Mendez C."/>
            <person name="Richter M."/>
            <person name="Ferrer M."/>
            <person name="Sanchez J."/>
        </authorList>
    </citation>
    <scope>NUCLEOTIDE SEQUENCE</scope>
</reference>
<sequence length="188" mass="21339">MGEGELSYARNEEQLSSAVTYDGIFALRTSVPAEKMDTESAVTSYKLLTRVERRFRHIKTDLRIRPIHHWKEERVRAHVFLCMLAEYVRWHMERDLAPMLFVDDTRDISDTPLHASAPSRGAREKTSTLHAPDGLPVHSFSTLMSELSTMAKTTLHLAGTPSDATFVRLTKPTPTQTTAFQLLNINLM</sequence>
<proteinExistence type="predicted"/>
<dbReference type="EMBL" id="AUZY01000605">
    <property type="protein sequence ID" value="EQD78257.1"/>
    <property type="molecule type" value="Genomic_DNA"/>
</dbReference>
<evidence type="ECO:0000313" key="2">
    <source>
        <dbReference type="EMBL" id="EQD78257.1"/>
    </source>
</evidence>
<comment type="caution">
    <text evidence="2">The sequence shown here is derived from an EMBL/GenBank/DDBJ whole genome shotgun (WGS) entry which is preliminary data.</text>
</comment>
<dbReference type="SUPFAM" id="SSF53098">
    <property type="entry name" value="Ribonuclease H-like"/>
    <property type="match status" value="1"/>
</dbReference>
<feature type="region of interest" description="Disordered" evidence="1">
    <location>
        <begin position="112"/>
        <end position="133"/>
    </location>
</feature>
<accession>T1C815</accession>
<dbReference type="AlphaFoldDB" id="T1C815"/>
<organism evidence="2">
    <name type="scientific">mine drainage metagenome</name>
    <dbReference type="NCBI Taxonomy" id="410659"/>
    <lineage>
        <taxon>unclassified sequences</taxon>
        <taxon>metagenomes</taxon>
        <taxon>ecological metagenomes</taxon>
    </lineage>
</organism>
<gene>
    <name evidence="2" type="ORF">B1B_00825</name>
</gene>
<protein>
    <submittedName>
        <fullName evidence="2">Transposase, IS4 family protein</fullName>
    </submittedName>
</protein>
<dbReference type="InterPro" id="IPR012337">
    <property type="entry name" value="RNaseH-like_sf"/>
</dbReference>